<feature type="compositionally biased region" description="Polar residues" evidence="1">
    <location>
        <begin position="86"/>
        <end position="113"/>
    </location>
</feature>
<feature type="compositionally biased region" description="Polar residues" evidence="1">
    <location>
        <begin position="120"/>
        <end position="142"/>
    </location>
</feature>
<reference evidence="2 3" key="1">
    <citation type="submission" date="2014-04" db="EMBL/GenBank/DDBJ databases">
        <authorList>
            <consortium name="DOE Joint Genome Institute"/>
            <person name="Kuo A."/>
            <person name="Kohler A."/>
            <person name="Nagy L.G."/>
            <person name="Floudas D."/>
            <person name="Copeland A."/>
            <person name="Barry K.W."/>
            <person name="Cichocki N."/>
            <person name="Veneault-Fourrey C."/>
            <person name="LaButti K."/>
            <person name="Lindquist E.A."/>
            <person name="Lipzen A."/>
            <person name="Lundell T."/>
            <person name="Morin E."/>
            <person name="Murat C."/>
            <person name="Sun H."/>
            <person name="Tunlid A."/>
            <person name="Henrissat B."/>
            <person name="Grigoriev I.V."/>
            <person name="Hibbett D.S."/>
            <person name="Martin F."/>
            <person name="Nordberg H.P."/>
            <person name="Cantor M.N."/>
            <person name="Hua S.X."/>
        </authorList>
    </citation>
    <scope>NUCLEOTIDE SEQUENCE [LARGE SCALE GENOMIC DNA]</scope>
    <source>
        <strain evidence="2 3">LaAM-08-1</strain>
    </source>
</reference>
<dbReference type="AlphaFoldDB" id="A0A0C9XJ33"/>
<evidence type="ECO:0000256" key="1">
    <source>
        <dbReference type="SAM" id="MobiDB-lite"/>
    </source>
</evidence>
<gene>
    <name evidence="2" type="ORF">K443DRAFT_291967</name>
</gene>
<sequence>MTGTLNEHGNSAFKVEMNSGRRTTRSTSTVNETRAALRVESTGASILSGASSTSVLGGEIINSQRDHNRATFIQYINLGGPDSDTSRSTLAVSNPTTSSSVGDLPHGSTSSSESVRDLPYSSTSPASNQEQSSLEEFSVSTDSGLGESEVSSEVEVGFFSSQRAQRVDAGQSAPTEEGHPVEKESSNSIYNRHMYLEAHGFPLWIPQPNMILPRSYQRQGVSIGDVGIITLDGGFDFLFNVCLPAGHPSNPDALPEGFAPLELKPTDVRKFHAHSSHSHLASPSVNRRDRATFECSGSDGAILAMPRGAYHEDLKNIRKFRKYTLIHAESWYLYAKGLCGEEIGNGELRLVTGCDKATSWGIATYSHLPSKSPEDNVSLLRFNPVGNGLRGRPSSYTTYEWDYVGVAEAKFGPEEDELMDLGVDGSVPPRNQCTFIRSLTPAFGKDEWERLELKVESSVKDQATVRSPKSTFSSVSGAISSLSSRIGFLRGHSRGGSSEVIDSMTHAQTTATHPATYVIDMMLRKCPKAKVVVVHDSDWCSVIQDSPKTFRVEFKRHFISLKRRMVPST</sequence>
<feature type="region of interest" description="Disordered" evidence="1">
    <location>
        <begin position="83"/>
        <end position="146"/>
    </location>
</feature>
<feature type="region of interest" description="Disordered" evidence="1">
    <location>
        <begin position="163"/>
        <end position="186"/>
    </location>
</feature>
<dbReference type="EMBL" id="KN838727">
    <property type="protein sequence ID" value="KIJ96247.1"/>
    <property type="molecule type" value="Genomic_DNA"/>
</dbReference>
<keyword evidence="3" id="KW-1185">Reference proteome</keyword>
<proteinExistence type="predicted"/>
<name>A0A0C9XJ33_9AGAR</name>
<evidence type="ECO:0000313" key="3">
    <source>
        <dbReference type="Proteomes" id="UP000054477"/>
    </source>
</evidence>
<reference evidence="3" key="2">
    <citation type="submission" date="2015-01" db="EMBL/GenBank/DDBJ databases">
        <title>Evolutionary Origins and Diversification of the Mycorrhizal Mutualists.</title>
        <authorList>
            <consortium name="DOE Joint Genome Institute"/>
            <consortium name="Mycorrhizal Genomics Consortium"/>
            <person name="Kohler A."/>
            <person name="Kuo A."/>
            <person name="Nagy L.G."/>
            <person name="Floudas D."/>
            <person name="Copeland A."/>
            <person name="Barry K.W."/>
            <person name="Cichocki N."/>
            <person name="Veneault-Fourrey C."/>
            <person name="LaButti K."/>
            <person name="Lindquist E.A."/>
            <person name="Lipzen A."/>
            <person name="Lundell T."/>
            <person name="Morin E."/>
            <person name="Murat C."/>
            <person name="Riley R."/>
            <person name="Ohm R."/>
            <person name="Sun H."/>
            <person name="Tunlid A."/>
            <person name="Henrissat B."/>
            <person name="Grigoriev I.V."/>
            <person name="Hibbett D.S."/>
            <person name="Martin F."/>
        </authorList>
    </citation>
    <scope>NUCLEOTIDE SEQUENCE [LARGE SCALE GENOMIC DNA]</scope>
    <source>
        <strain evidence="3">LaAM-08-1</strain>
    </source>
</reference>
<organism evidence="2 3">
    <name type="scientific">Laccaria amethystina LaAM-08-1</name>
    <dbReference type="NCBI Taxonomy" id="1095629"/>
    <lineage>
        <taxon>Eukaryota</taxon>
        <taxon>Fungi</taxon>
        <taxon>Dikarya</taxon>
        <taxon>Basidiomycota</taxon>
        <taxon>Agaricomycotina</taxon>
        <taxon>Agaricomycetes</taxon>
        <taxon>Agaricomycetidae</taxon>
        <taxon>Agaricales</taxon>
        <taxon>Agaricineae</taxon>
        <taxon>Hydnangiaceae</taxon>
        <taxon>Laccaria</taxon>
    </lineage>
</organism>
<protein>
    <submittedName>
        <fullName evidence="2">Uncharacterized protein</fullName>
    </submittedName>
</protein>
<dbReference type="STRING" id="1095629.A0A0C9XJ33"/>
<dbReference type="HOGENOM" id="CLU_021108_4_0_1"/>
<dbReference type="Proteomes" id="UP000054477">
    <property type="component" value="Unassembled WGS sequence"/>
</dbReference>
<accession>A0A0C9XJ33</accession>
<dbReference type="OrthoDB" id="3222453at2759"/>
<evidence type="ECO:0000313" key="2">
    <source>
        <dbReference type="EMBL" id="KIJ96247.1"/>
    </source>
</evidence>
<feature type="compositionally biased region" description="Basic and acidic residues" evidence="1">
    <location>
        <begin position="176"/>
        <end position="185"/>
    </location>
</feature>